<keyword evidence="2" id="KW-1185">Reference proteome</keyword>
<name>A0ACD2ZYB2_9AGAR</name>
<evidence type="ECO:0000313" key="2">
    <source>
        <dbReference type="Proteomes" id="UP000308600"/>
    </source>
</evidence>
<dbReference type="EMBL" id="ML209304">
    <property type="protein sequence ID" value="TFK58553.1"/>
    <property type="molecule type" value="Genomic_DNA"/>
</dbReference>
<protein>
    <submittedName>
        <fullName evidence="1">Uncharacterized protein</fullName>
    </submittedName>
</protein>
<gene>
    <name evidence="1" type="ORF">BDN72DRAFT_851696</name>
</gene>
<proteinExistence type="predicted"/>
<sequence length="83" mass="9426">MEFPPSIETLGLATRPNPIRTNDSSTLLSAFQSIGFNNVKAVEILRQVDQNRIKRSRDQVYNRIFKLLEGQGIRFECDATVEA</sequence>
<evidence type="ECO:0000313" key="1">
    <source>
        <dbReference type="EMBL" id="TFK58553.1"/>
    </source>
</evidence>
<dbReference type="Proteomes" id="UP000308600">
    <property type="component" value="Unassembled WGS sequence"/>
</dbReference>
<organism evidence="1 2">
    <name type="scientific">Pluteus cervinus</name>
    <dbReference type="NCBI Taxonomy" id="181527"/>
    <lineage>
        <taxon>Eukaryota</taxon>
        <taxon>Fungi</taxon>
        <taxon>Dikarya</taxon>
        <taxon>Basidiomycota</taxon>
        <taxon>Agaricomycotina</taxon>
        <taxon>Agaricomycetes</taxon>
        <taxon>Agaricomycetidae</taxon>
        <taxon>Agaricales</taxon>
        <taxon>Pluteineae</taxon>
        <taxon>Pluteaceae</taxon>
        <taxon>Pluteus</taxon>
    </lineage>
</organism>
<accession>A0ACD2ZYB2</accession>
<reference evidence="1 2" key="1">
    <citation type="journal article" date="2019" name="Nat. Ecol. Evol.">
        <title>Megaphylogeny resolves global patterns of mushroom evolution.</title>
        <authorList>
            <person name="Varga T."/>
            <person name="Krizsan K."/>
            <person name="Foldi C."/>
            <person name="Dima B."/>
            <person name="Sanchez-Garcia M."/>
            <person name="Sanchez-Ramirez S."/>
            <person name="Szollosi G.J."/>
            <person name="Szarkandi J.G."/>
            <person name="Papp V."/>
            <person name="Albert L."/>
            <person name="Andreopoulos W."/>
            <person name="Angelini C."/>
            <person name="Antonin V."/>
            <person name="Barry K.W."/>
            <person name="Bougher N.L."/>
            <person name="Buchanan P."/>
            <person name="Buyck B."/>
            <person name="Bense V."/>
            <person name="Catcheside P."/>
            <person name="Chovatia M."/>
            <person name="Cooper J."/>
            <person name="Damon W."/>
            <person name="Desjardin D."/>
            <person name="Finy P."/>
            <person name="Geml J."/>
            <person name="Haridas S."/>
            <person name="Hughes K."/>
            <person name="Justo A."/>
            <person name="Karasinski D."/>
            <person name="Kautmanova I."/>
            <person name="Kiss B."/>
            <person name="Kocsube S."/>
            <person name="Kotiranta H."/>
            <person name="LaButti K.M."/>
            <person name="Lechner B.E."/>
            <person name="Liimatainen K."/>
            <person name="Lipzen A."/>
            <person name="Lukacs Z."/>
            <person name="Mihaltcheva S."/>
            <person name="Morgado L.N."/>
            <person name="Niskanen T."/>
            <person name="Noordeloos M.E."/>
            <person name="Ohm R.A."/>
            <person name="Ortiz-Santana B."/>
            <person name="Ovrebo C."/>
            <person name="Racz N."/>
            <person name="Riley R."/>
            <person name="Savchenko A."/>
            <person name="Shiryaev A."/>
            <person name="Soop K."/>
            <person name="Spirin V."/>
            <person name="Szebenyi C."/>
            <person name="Tomsovsky M."/>
            <person name="Tulloss R.E."/>
            <person name="Uehling J."/>
            <person name="Grigoriev I.V."/>
            <person name="Vagvolgyi C."/>
            <person name="Papp T."/>
            <person name="Martin F.M."/>
            <person name="Miettinen O."/>
            <person name="Hibbett D.S."/>
            <person name="Nagy L.G."/>
        </authorList>
    </citation>
    <scope>NUCLEOTIDE SEQUENCE [LARGE SCALE GENOMIC DNA]</scope>
    <source>
        <strain evidence="1 2">NL-1719</strain>
    </source>
</reference>